<feature type="domain" description="NAD-dependent epimerase/dehydratase" evidence="1">
    <location>
        <begin position="6"/>
        <end position="211"/>
    </location>
</feature>
<dbReference type="InterPro" id="IPR036291">
    <property type="entry name" value="NAD(P)-bd_dom_sf"/>
</dbReference>
<protein>
    <submittedName>
        <fullName evidence="2">NAD-dependent epimerase/dehydratase family protein</fullName>
    </submittedName>
</protein>
<dbReference type="CDD" id="cd08946">
    <property type="entry name" value="SDR_e"/>
    <property type="match status" value="1"/>
</dbReference>
<comment type="caution">
    <text evidence="2">The sequence shown here is derived from an EMBL/GenBank/DDBJ whole genome shotgun (WGS) entry which is preliminary data.</text>
</comment>
<gene>
    <name evidence="2" type="ORF">ACFQ1O_01240</name>
</gene>
<dbReference type="SUPFAM" id="SSF51735">
    <property type="entry name" value="NAD(P)-binding Rossmann-fold domains"/>
    <property type="match status" value="1"/>
</dbReference>
<proteinExistence type="predicted"/>
<accession>A0ABW3HYL7</accession>
<dbReference type="Proteomes" id="UP001596997">
    <property type="component" value="Unassembled WGS sequence"/>
</dbReference>
<name>A0ABW3HYL7_9FLAO</name>
<evidence type="ECO:0000313" key="3">
    <source>
        <dbReference type="Proteomes" id="UP001596997"/>
    </source>
</evidence>
<dbReference type="EMBL" id="JBHTJM010000002">
    <property type="protein sequence ID" value="MFD0962623.1"/>
    <property type="molecule type" value="Genomic_DNA"/>
</dbReference>
<dbReference type="RefSeq" id="WP_377712478.1">
    <property type="nucleotide sequence ID" value="NZ_JBHTJM010000002.1"/>
</dbReference>
<evidence type="ECO:0000313" key="2">
    <source>
        <dbReference type="EMBL" id="MFD0962623.1"/>
    </source>
</evidence>
<dbReference type="InterPro" id="IPR050177">
    <property type="entry name" value="Lipid_A_modif_metabolic_enz"/>
</dbReference>
<organism evidence="2 3">
    <name type="scientific">Pseudofulvibacter geojedonensis</name>
    <dbReference type="NCBI Taxonomy" id="1123758"/>
    <lineage>
        <taxon>Bacteria</taxon>
        <taxon>Pseudomonadati</taxon>
        <taxon>Bacteroidota</taxon>
        <taxon>Flavobacteriia</taxon>
        <taxon>Flavobacteriales</taxon>
        <taxon>Flavobacteriaceae</taxon>
        <taxon>Pseudofulvibacter</taxon>
    </lineage>
</organism>
<keyword evidence="3" id="KW-1185">Reference proteome</keyword>
<dbReference type="PANTHER" id="PTHR43245">
    <property type="entry name" value="BIFUNCTIONAL POLYMYXIN RESISTANCE PROTEIN ARNA"/>
    <property type="match status" value="1"/>
</dbReference>
<dbReference type="Gene3D" id="3.40.50.720">
    <property type="entry name" value="NAD(P)-binding Rossmann-like Domain"/>
    <property type="match status" value="1"/>
</dbReference>
<evidence type="ECO:0000259" key="1">
    <source>
        <dbReference type="Pfam" id="PF01370"/>
    </source>
</evidence>
<reference evidence="3" key="1">
    <citation type="journal article" date="2019" name="Int. J. Syst. Evol. Microbiol.">
        <title>The Global Catalogue of Microorganisms (GCM) 10K type strain sequencing project: providing services to taxonomists for standard genome sequencing and annotation.</title>
        <authorList>
            <consortium name="The Broad Institute Genomics Platform"/>
            <consortium name="The Broad Institute Genome Sequencing Center for Infectious Disease"/>
            <person name="Wu L."/>
            <person name="Ma J."/>
        </authorList>
    </citation>
    <scope>NUCLEOTIDE SEQUENCE [LARGE SCALE GENOMIC DNA]</scope>
    <source>
        <strain evidence="3">CCUG 62114</strain>
    </source>
</reference>
<dbReference type="Pfam" id="PF01370">
    <property type="entry name" value="Epimerase"/>
    <property type="match status" value="1"/>
</dbReference>
<sequence length="281" mass="31493">MKNENLVVGANGFLGSYLCKYLISLNQKVTGVYHKNRANSIEGVDYINIEQALSSKKEYTTVYILAAFIPNSDSIDNLDSLFNSNVSLVSKICQKNKNARIVFSSSVSVYDLSNQVLKEDSVISPKSFYGISKFWGEQIVSKHKNYGIVRISSMYGSGMSNSTFLPIIIDNAISKKTICLFGNGEREQNYIHVSDVVKYLYKASLEKKNEIYLAVNTLSHSNREVAEMIKSYLPEVSIKFNGSDLSPSFVYDNSKTNLILAINPKINLDKGVLSLIEWKKK</sequence>
<dbReference type="InterPro" id="IPR001509">
    <property type="entry name" value="Epimerase_deHydtase"/>
</dbReference>